<proteinExistence type="predicted"/>
<keyword evidence="7" id="KW-1185">Reference proteome</keyword>
<dbReference type="SUPFAM" id="SSF52518">
    <property type="entry name" value="Thiamin diphosphate-binding fold (THDP-binding)"/>
    <property type="match status" value="1"/>
</dbReference>
<evidence type="ECO:0000256" key="4">
    <source>
        <dbReference type="RuleBase" id="RU366007"/>
    </source>
</evidence>
<keyword evidence="3 4" id="KW-0786">Thiamine pyrophosphate</keyword>
<dbReference type="Proteomes" id="UP000474957">
    <property type="component" value="Unassembled WGS sequence"/>
</dbReference>
<evidence type="ECO:0000256" key="2">
    <source>
        <dbReference type="ARBA" id="ARBA00023002"/>
    </source>
</evidence>
<dbReference type="Gene3D" id="3.40.50.970">
    <property type="match status" value="1"/>
</dbReference>
<dbReference type="NCBIfam" id="TIGR03181">
    <property type="entry name" value="PDH_E1_alph_x"/>
    <property type="match status" value="1"/>
</dbReference>
<comment type="function">
    <text evidence="4">The pyruvate dehydrogenase complex catalyzes the overall conversion of pyruvate to acetyl-CoA and CO(2). It contains multiple copies of three enzymatic components: pyruvate dehydrogenase (E1), dihydrolipoamide acetyltransferase (E2) and lipoamide dehydrogenase (E3).</text>
</comment>
<comment type="caution">
    <text evidence="6">The sequence shown here is derived from an EMBL/GenBank/DDBJ whole genome shotgun (WGS) entry which is preliminary data.</text>
</comment>
<dbReference type="RefSeq" id="WP_154445759.1">
    <property type="nucleotide sequence ID" value="NZ_WIND01000003.1"/>
</dbReference>
<dbReference type="PANTHER" id="PTHR43380">
    <property type="entry name" value="2-OXOISOVALERATE DEHYDROGENASE SUBUNIT ALPHA, MITOCHONDRIAL"/>
    <property type="match status" value="1"/>
</dbReference>
<dbReference type="CDD" id="cd02000">
    <property type="entry name" value="TPP_E1_PDC_ADC_BCADC"/>
    <property type="match status" value="1"/>
</dbReference>
<evidence type="ECO:0000313" key="7">
    <source>
        <dbReference type="Proteomes" id="UP000474957"/>
    </source>
</evidence>
<evidence type="ECO:0000256" key="1">
    <source>
        <dbReference type="ARBA" id="ARBA00001964"/>
    </source>
</evidence>
<dbReference type="Pfam" id="PF00676">
    <property type="entry name" value="E1_dh"/>
    <property type="match status" value="1"/>
</dbReference>
<comment type="subunit">
    <text evidence="4">Heterodimer of an alpha and a beta chain.</text>
</comment>
<dbReference type="PANTHER" id="PTHR43380:SF1">
    <property type="entry name" value="2-OXOISOVALERATE DEHYDROGENASE SUBUNIT ALPHA, MITOCHONDRIAL"/>
    <property type="match status" value="1"/>
</dbReference>
<comment type="catalytic activity">
    <reaction evidence="4">
        <text>N(6)-[(R)-lipoyl]-L-lysyl-[protein] + pyruvate + H(+) = N(6)-[(R)-S(8)-acetyldihydrolipoyl]-L-lysyl-[protein] + CO2</text>
        <dbReference type="Rhea" id="RHEA:19189"/>
        <dbReference type="Rhea" id="RHEA-COMP:10474"/>
        <dbReference type="Rhea" id="RHEA-COMP:10478"/>
        <dbReference type="ChEBI" id="CHEBI:15361"/>
        <dbReference type="ChEBI" id="CHEBI:15378"/>
        <dbReference type="ChEBI" id="CHEBI:16526"/>
        <dbReference type="ChEBI" id="CHEBI:83099"/>
        <dbReference type="ChEBI" id="CHEBI:83111"/>
        <dbReference type="EC" id="1.2.4.1"/>
    </reaction>
</comment>
<evidence type="ECO:0000256" key="3">
    <source>
        <dbReference type="ARBA" id="ARBA00023052"/>
    </source>
</evidence>
<dbReference type="AlphaFoldDB" id="A0A6L5YYJ5"/>
<evidence type="ECO:0000313" key="6">
    <source>
        <dbReference type="EMBL" id="MSU89278.1"/>
    </source>
</evidence>
<dbReference type="InterPro" id="IPR001017">
    <property type="entry name" value="DH_E1"/>
</dbReference>
<dbReference type="InterPro" id="IPR029061">
    <property type="entry name" value="THDP-binding"/>
</dbReference>
<feature type="domain" description="Dehydrogenase E1 component" evidence="5">
    <location>
        <begin position="44"/>
        <end position="323"/>
    </location>
</feature>
<organism evidence="6 7">
    <name type="scientific">Halovulum marinum</name>
    <dbReference type="NCBI Taxonomy" id="2662447"/>
    <lineage>
        <taxon>Bacteria</taxon>
        <taxon>Pseudomonadati</taxon>
        <taxon>Pseudomonadota</taxon>
        <taxon>Alphaproteobacteria</taxon>
        <taxon>Rhodobacterales</taxon>
        <taxon>Paracoccaceae</taxon>
        <taxon>Halovulum</taxon>
    </lineage>
</organism>
<dbReference type="GO" id="GO:0004739">
    <property type="term" value="F:pyruvate dehydrogenase (acetyl-transferring) activity"/>
    <property type="evidence" value="ECO:0007669"/>
    <property type="project" value="UniProtKB-UniRule"/>
</dbReference>
<dbReference type="EMBL" id="WIND01000003">
    <property type="protein sequence ID" value="MSU89278.1"/>
    <property type="molecule type" value="Genomic_DNA"/>
</dbReference>
<protein>
    <recommendedName>
        <fullName evidence="4">Pyruvate dehydrogenase E1 component subunit alpha</fullName>
        <ecNumber evidence="4">1.2.4.1</ecNumber>
    </recommendedName>
</protein>
<name>A0A6L5YYJ5_9RHOB</name>
<keyword evidence="4 6" id="KW-0670">Pyruvate</keyword>
<comment type="cofactor">
    <cofactor evidence="1 4">
        <name>thiamine diphosphate</name>
        <dbReference type="ChEBI" id="CHEBI:58937"/>
    </cofactor>
</comment>
<dbReference type="InterPro" id="IPR050771">
    <property type="entry name" value="Alpha-ketoacid_DH_E1_comp"/>
</dbReference>
<gene>
    <name evidence="6" type="primary">pdhA</name>
    <name evidence="6" type="ORF">GE300_06550</name>
</gene>
<sequence>MPGTVETVASFSIRRTACLDADGRPLGPLPEFAADTDFLARLYRGMVLTRIFDEKAVALQRTGRLGTFASSLGQEAVAVGAASAMRPEDVLLPSFRDQGAQFWRGGTPEECLLYWGGSERGSRSAAAPEDFPICIPVGTQFPHAVGVATAFALRRQPRVALVMGGDGATSRGDFAEALVFAGVWTLPVVFVIANNQWAISVPRSQQCAAQTLAQKAIAAGIEGAQVDGNDVIAVHHACDRALDRARRGGGATLIEAVTYRITDHTTADDARRYRDDAEVSASWKREPVARLRNYLVAQGAWAKPDEERVLAECRATVEAAAEAYLAAEPEPATAMFDDLYAALPEDLQAQRAAVRERADG</sequence>
<dbReference type="GO" id="GO:0009083">
    <property type="term" value="P:branched-chain amino acid catabolic process"/>
    <property type="evidence" value="ECO:0007669"/>
    <property type="project" value="TreeGrafter"/>
</dbReference>
<accession>A0A6L5YYJ5</accession>
<dbReference type="InterPro" id="IPR017596">
    <property type="entry name" value="PdhA/BkdA"/>
</dbReference>
<reference evidence="6 7" key="1">
    <citation type="submission" date="2019-10" db="EMBL/GenBank/DDBJ databases">
        <title>Cognatihalovulum marinum gen. nov. sp. nov., a new member of the family Rhodobacteraceae isolated from deep seawater of the Northwest Indian Ocean.</title>
        <authorList>
            <person name="Ruan C."/>
            <person name="Wang J."/>
            <person name="Zheng X."/>
            <person name="Song L."/>
            <person name="Zhu Y."/>
            <person name="Huang Y."/>
            <person name="Lu Z."/>
            <person name="Du W."/>
            <person name="Huang L."/>
            <person name="Dai X."/>
        </authorList>
    </citation>
    <scope>NUCLEOTIDE SEQUENCE [LARGE SCALE GENOMIC DNA]</scope>
    <source>
        <strain evidence="6 7">2CG4</strain>
    </source>
</reference>
<keyword evidence="2 4" id="KW-0560">Oxidoreductase</keyword>
<dbReference type="EC" id="1.2.4.1" evidence="4"/>
<evidence type="ECO:0000259" key="5">
    <source>
        <dbReference type="Pfam" id="PF00676"/>
    </source>
</evidence>